<reference evidence="1" key="1">
    <citation type="journal article" date="2021" name="Nat. Commun.">
        <title>Genetic determinants of endophytism in the Arabidopsis root mycobiome.</title>
        <authorList>
            <person name="Mesny F."/>
            <person name="Miyauchi S."/>
            <person name="Thiergart T."/>
            <person name="Pickel B."/>
            <person name="Atanasova L."/>
            <person name="Karlsson M."/>
            <person name="Huettel B."/>
            <person name="Barry K.W."/>
            <person name="Haridas S."/>
            <person name="Chen C."/>
            <person name="Bauer D."/>
            <person name="Andreopoulos W."/>
            <person name="Pangilinan J."/>
            <person name="LaButti K."/>
            <person name="Riley R."/>
            <person name="Lipzen A."/>
            <person name="Clum A."/>
            <person name="Drula E."/>
            <person name="Henrissat B."/>
            <person name="Kohler A."/>
            <person name="Grigoriev I.V."/>
            <person name="Martin F.M."/>
            <person name="Hacquard S."/>
        </authorList>
    </citation>
    <scope>NUCLEOTIDE SEQUENCE</scope>
    <source>
        <strain evidence="1">MPI-SDFR-AT-0120</strain>
    </source>
</reference>
<dbReference type="EMBL" id="JAGMVJ010000030">
    <property type="protein sequence ID" value="KAH7069316.1"/>
    <property type="molecule type" value="Genomic_DNA"/>
</dbReference>
<organism evidence="1 2">
    <name type="scientific">Paraphoma chrysanthemicola</name>
    <dbReference type="NCBI Taxonomy" id="798071"/>
    <lineage>
        <taxon>Eukaryota</taxon>
        <taxon>Fungi</taxon>
        <taxon>Dikarya</taxon>
        <taxon>Ascomycota</taxon>
        <taxon>Pezizomycotina</taxon>
        <taxon>Dothideomycetes</taxon>
        <taxon>Pleosporomycetidae</taxon>
        <taxon>Pleosporales</taxon>
        <taxon>Pleosporineae</taxon>
        <taxon>Phaeosphaeriaceae</taxon>
        <taxon>Paraphoma</taxon>
    </lineage>
</organism>
<evidence type="ECO:0000313" key="2">
    <source>
        <dbReference type="Proteomes" id="UP000813461"/>
    </source>
</evidence>
<name>A0A8K0VRL0_9PLEO</name>
<gene>
    <name evidence="1" type="ORF">FB567DRAFT_540609</name>
</gene>
<dbReference type="AlphaFoldDB" id="A0A8K0VRL0"/>
<proteinExistence type="predicted"/>
<comment type="caution">
    <text evidence="1">The sequence shown here is derived from an EMBL/GenBank/DDBJ whole genome shotgun (WGS) entry which is preliminary data.</text>
</comment>
<evidence type="ECO:0000313" key="1">
    <source>
        <dbReference type="EMBL" id="KAH7069316.1"/>
    </source>
</evidence>
<accession>A0A8K0VRL0</accession>
<keyword evidence="2" id="KW-1185">Reference proteome</keyword>
<protein>
    <submittedName>
        <fullName evidence="1">Uncharacterized protein</fullName>
    </submittedName>
</protein>
<dbReference type="Proteomes" id="UP000813461">
    <property type="component" value="Unassembled WGS sequence"/>
</dbReference>
<sequence>MLVFNRLRIVVNRLSVMGSPYPPTPTSSRVNVRPLKVSFLSCYALLEAYKWSPYQDCQRLRCCLDSHQTCSKFHASYTARWHVSEGWGLFPQWLACWRDGPLRLLDATKGSCPRKWTRRILTTKSYRGIKTFDFNQDFQTSKPYIAVMFGDDVHATIQFVGPRCGIRLQIFNSPTDRRLRSPVSPFSKRKEVMIDMVTSLVQAI</sequence>